<evidence type="ECO:0000313" key="13">
    <source>
        <dbReference type="EMBL" id="KAH0851908.1"/>
    </source>
</evidence>
<proteinExistence type="inferred from homology"/>
<evidence type="ECO:0000313" key="12">
    <source>
        <dbReference type="EMBL" id="KAH0851907.1"/>
    </source>
</evidence>
<dbReference type="EMBL" id="JAGKQM010000157">
    <property type="protein sequence ID" value="KAH0855120.1"/>
    <property type="molecule type" value="Genomic_DNA"/>
</dbReference>
<gene>
    <name evidence="16" type="ORF">HID58_020475</name>
    <name evidence="14" type="ORF">HID58_094321</name>
    <name evidence="15" type="ORF">HID58_094322</name>
    <name evidence="12" type="ORF">HID58_094376</name>
    <name evidence="13" type="ORF">HID58_094377</name>
</gene>
<accession>A0ABQ7X7S7</accession>
<evidence type="ECO:0000259" key="11">
    <source>
        <dbReference type="Pfam" id="PF17407"/>
    </source>
</evidence>
<evidence type="ECO:0000313" key="17">
    <source>
        <dbReference type="Proteomes" id="UP000824890"/>
    </source>
</evidence>
<dbReference type="InterPro" id="IPR035082">
    <property type="entry name" value="Nrap_D1"/>
</dbReference>
<feature type="domain" description="Nrap protein" evidence="8">
    <location>
        <begin position="372"/>
        <end position="526"/>
    </location>
</feature>
<dbReference type="PANTHER" id="PTHR17972">
    <property type="entry name" value="NUCLEOLAR RNA-ASSOCIATED PROTEIN"/>
    <property type="match status" value="1"/>
</dbReference>
<evidence type="ECO:0000313" key="16">
    <source>
        <dbReference type="EMBL" id="KAH0855120.1"/>
    </source>
</evidence>
<feature type="domain" description="Nrap protein" evidence="11">
    <location>
        <begin position="880"/>
        <end position="1015"/>
    </location>
</feature>
<dbReference type="EMBL" id="JAGKQM010001387">
    <property type="protein sequence ID" value="KAH0851907.1"/>
    <property type="molecule type" value="Genomic_DNA"/>
</dbReference>
<dbReference type="Gene3D" id="1.10.1410.10">
    <property type="match status" value="1"/>
</dbReference>
<dbReference type="Pfam" id="PF17406">
    <property type="entry name" value="Nrap_D5"/>
    <property type="match status" value="1"/>
</dbReference>
<dbReference type="Pfam" id="PF03813">
    <property type="entry name" value="Nrap"/>
    <property type="match status" value="1"/>
</dbReference>
<evidence type="ECO:0008006" key="18">
    <source>
        <dbReference type="Google" id="ProtNLM"/>
    </source>
</evidence>
<evidence type="ECO:0000256" key="2">
    <source>
        <dbReference type="ARBA" id="ARBA00006674"/>
    </source>
</evidence>
<dbReference type="InterPro" id="IPR005554">
    <property type="entry name" value="NOL6/Upt22"/>
</dbReference>
<dbReference type="Pfam" id="PF17405">
    <property type="entry name" value="Nrap_D4"/>
    <property type="match status" value="1"/>
</dbReference>
<sequence>MEADSKLNDLLEKSRIDRDSTVDGLVSSIEEAIDAIPEGLEVTSELAPSFVSEIGADKVEFIFKKPNGFRPVGSYSTRCMAKPDASVDLLLHLPKECFHEKDYMNHLYHAKRCLYLCVLKNHLLLSSSVEKVEWSALQNEARKPVLVVFPAKKVDHLPGFSIRIIPSAKSLFDVAMLSMSSNNLPSVTADGDSLPTPTYNLSILEDMFLEENSNLLENRLSQWKALPDALILLKIWARQRSSIYAHDCLNGFLIFVIVSFLARFGYIEKSQNALQIFTKTLEFITTHDFEGSGLFFTAGKTKILASTEENKKFKELFPVLICDPSTHVNLAFRMTSIGLHELRHEASSTLTRMKLSDGGFEEAFMTKIDYPVKYDHCIRLHLEGKIAEPTSVFCLDKEYWRIYEQKVHSLLEQGLGDRAKSIRVVWRNANQGSYVEDGLSVLDREPLFIGISIRSTENAFRMVDIGPDADNKEEVLKFRKFWGDKSELRRLEDGRIAECTVWETQQWRRHLIMKQMIEYIFERHLSLYSDDIVQLVDQLDFSLLYGDKDPTFGNSLYVFKVLSKCLLEIKGIPLNVSGIQPLDSALRLTSVFPPEPHPLVCVKIVERRLHEHMPSCIPTMEVMIQLEGPGDLEIEKTKTDFLLQIVKKLQKVKGITRPATENNVVFMGGYAFRLSILHEIAVGPDRVKDLSSTDKMLFFRCQHAKMIYGLQAGFPTYAPVARLAKRWVSAHLFSGCLAEEAIELLVAHVFLTPLPLGVPLSRFSGFLRFLRLLADYDWWSCPLIVDRNSDFGINDHKDINDNFMSSRKRDEEGRQNISSAMFLAAPYDKASEAWTTFSPNLSEQKRLVASARSSANVLSKLVLQEHNDSVQWESLFRPPLDKYDAVVLLHRENLPYPRRLLFPPKLNQGPKAGDHVARWEASTYVNRFLLPGYLERSHEQLKEELMLDSDPTKCFLSKRFGMLLKPWYDHLGGDLIGLTWTKQKSKKRKRDEDETDPKEILKAVGEMGKGLVRDILVAQVSMTFLKA</sequence>
<protein>
    <recommendedName>
        <fullName evidence="18">Nucleolar protein 6</fullName>
    </recommendedName>
</protein>
<feature type="domain" description="Nrap protein" evidence="7">
    <location>
        <begin position="226"/>
        <end position="367"/>
    </location>
</feature>
<dbReference type="InterPro" id="IPR035370">
    <property type="entry name" value="Nrap_D5"/>
</dbReference>
<evidence type="ECO:0000313" key="15">
    <source>
        <dbReference type="EMBL" id="KAH0851977.1"/>
    </source>
</evidence>
<dbReference type="EMBL" id="JAGKQM010001368">
    <property type="protein sequence ID" value="KAH0851976.1"/>
    <property type="molecule type" value="Genomic_DNA"/>
</dbReference>
<organism evidence="15 17">
    <name type="scientific">Brassica napus</name>
    <name type="common">Rape</name>
    <dbReference type="NCBI Taxonomy" id="3708"/>
    <lineage>
        <taxon>Eukaryota</taxon>
        <taxon>Viridiplantae</taxon>
        <taxon>Streptophyta</taxon>
        <taxon>Embryophyta</taxon>
        <taxon>Tracheophyta</taxon>
        <taxon>Spermatophyta</taxon>
        <taxon>Magnoliopsida</taxon>
        <taxon>eudicotyledons</taxon>
        <taxon>Gunneridae</taxon>
        <taxon>Pentapetalae</taxon>
        <taxon>rosids</taxon>
        <taxon>malvids</taxon>
        <taxon>Brassicales</taxon>
        <taxon>Brassicaceae</taxon>
        <taxon>Brassiceae</taxon>
        <taxon>Brassica</taxon>
    </lineage>
</organism>
<comment type="similarity">
    <text evidence="2 5">Belongs to the NRAP family.</text>
</comment>
<dbReference type="Pfam" id="PF17403">
    <property type="entry name" value="Nrap_D2"/>
    <property type="match status" value="1"/>
</dbReference>
<dbReference type="PANTHER" id="PTHR17972:SF0">
    <property type="entry name" value="NUCLEOLAR PROTEIN 6"/>
    <property type="match status" value="1"/>
</dbReference>
<evidence type="ECO:0000256" key="5">
    <source>
        <dbReference type="RuleBase" id="RU364032"/>
    </source>
</evidence>
<evidence type="ECO:0000259" key="6">
    <source>
        <dbReference type="Pfam" id="PF03813"/>
    </source>
</evidence>
<dbReference type="EMBL" id="JAGKQM010001387">
    <property type="protein sequence ID" value="KAH0851908.1"/>
    <property type="molecule type" value="Genomic_DNA"/>
</dbReference>
<feature type="domain" description="Nrap protein" evidence="10">
    <location>
        <begin position="714"/>
        <end position="878"/>
    </location>
</feature>
<reference evidence="15 17" key="1">
    <citation type="submission" date="2021-05" db="EMBL/GenBank/DDBJ databases">
        <title>Genome Assembly of Synthetic Allotetraploid Brassica napus Reveals Homoeologous Exchanges between Subgenomes.</title>
        <authorList>
            <person name="Davis J.T."/>
        </authorList>
    </citation>
    <scope>NUCLEOTIDE SEQUENCE [LARGE SCALE GENOMIC DNA]</scope>
    <source>
        <strain evidence="17">cv. Da-Ae</strain>
        <tissue evidence="15">Seedling</tissue>
    </source>
</reference>
<comment type="caution">
    <text evidence="15">The sequence shown here is derived from an EMBL/GenBank/DDBJ whole genome shotgun (WGS) entry which is preliminary data.</text>
</comment>
<evidence type="ECO:0000256" key="1">
    <source>
        <dbReference type="ARBA" id="ARBA00004604"/>
    </source>
</evidence>
<evidence type="ECO:0000313" key="14">
    <source>
        <dbReference type="EMBL" id="KAH0851976.1"/>
    </source>
</evidence>
<dbReference type="EMBL" id="JAGKQM010001368">
    <property type="protein sequence ID" value="KAH0851977.1"/>
    <property type="molecule type" value="Genomic_DNA"/>
</dbReference>
<dbReference type="Pfam" id="PF17404">
    <property type="entry name" value="Nrap_D3"/>
    <property type="match status" value="1"/>
</dbReference>
<evidence type="ECO:0000256" key="4">
    <source>
        <dbReference type="ARBA" id="ARBA00023242"/>
    </source>
</evidence>
<evidence type="ECO:0000259" key="10">
    <source>
        <dbReference type="Pfam" id="PF17406"/>
    </source>
</evidence>
<dbReference type="InterPro" id="IPR035368">
    <property type="entry name" value="Nrap_D3"/>
</dbReference>
<feature type="domain" description="Nrap protein" evidence="9">
    <location>
        <begin position="548"/>
        <end position="679"/>
    </location>
</feature>
<dbReference type="InterPro" id="IPR035371">
    <property type="entry name" value="Nrap_D6"/>
</dbReference>
<evidence type="ECO:0000259" key="9">
    <source>
        <dbReference type="Pfam" id="PF17405"/>
    </source>
</evidence>
<dbReference type="Pfam" id="PF17407">
    <property type="entry name" value="Nrap_D6"/>
    <property type="match status" value="1"/>
</dbReference>
<feature type="domain" description="Nrap protein" evidence="6">
    <location>
        <begin position="87"/>
        <end position="219"/>
    </location>
</feature>
<keyword evidence="4 5" id="KW-0539">Nucleus</keyword>
<dbReference type="InterPro" id="IPR035369">
    <property type="entry name" value="Nrap_D4"/>
</dbReference>
<keyword evidence="17" id="KW-1185">Reference proteome</keyword>
<comment type="subcellular location">
    <subcellularLocation>
        <location evidence="1 5">Nucleus</location>
        <location evidence="1 5">Nucleolus</location>
    </subcellularLocation>
</comment>
<evidence type="ECO:0000256" key="3">
    <source>
        <dbReference type="ARBA" id="ARBA00022884"/>
    </source>
</evidence>
<dbReference type="Proteomes" id="UP000824890">
    <property type="component" value="Unassembled WGS sequence"/>
</dbReference>
<name>A0ABQ7X7S7_BRANA</name>
<keyword evidence="3 5" id="KW-0694">RNA-binding</keyword>
<evidence type="ECO:0000259" key="8">
    <source>
        <dbReference type="Pfam" id="PF17404"/>
    </source>
</evidence>
<evidence type="ECO:0000259" key="7">
    <source>
        <dbReference type="Pfam" id="PF17403"/>
    </source>
</evidence>
<dbReference type="InterPro" id="IPR035367">
    <property type="entry name" value="Nrap_D2"/>
</dbReference>